<gene>
    <name evidence="2" type="ORF">MUK42_01046</name>
</gene>
<evidence type="ECO:0000313" key="3">
    <source>
        <dbReference type="Proteomes" id="UP001055439"/>
    </source>
</evidence>
<protein>
    <submittedName>
        <fullName evidence="2">Uncharacterized protein</fullName>
    </submittedName>
</protein>
<evidence type="ECO:0000313" key="2">
    <source>
        <dbReference type="EMBL" id="URD91990.1"/>
    </source>
</evidence>
<dbReference type="Proteomes" id="UP001055439">
    <property type="component" value="Chromosome 3"/>
</dbReference>
<dbReference type="AlphaFoldDB" id="A0A9E7F8Q4"/>
<evidence type="ECO:0000256" key="1">
    <source>
        <dbReference type="SAM" id="MobiDB-lite"/>
    </source>
</evidence>
<sequence>MTIWSFIIANSISDVTCSNRQHKHKGRDGSKLIESGADCFKRTKPGPIEGSRKRHHLEAFIFVSWFPPPSPARLSDAVVPGSGGERIRSTPLPSVIAGRKSHGEVRTTPRLPPPPPIESITAPWTSRAVAVECTVALQDPPCSPPRSGTSTRYSPRTLTPNGRSHGLHGFKSRFLGLKLLYDVQLHVVLKHKPGIHCCCIILLGFPLHQGGRRENDGVAAWVVERGDGHPVAVRLRHHPVQHALVLAIPCSGTDWVELSNLNLIPEVDDNGVAHRGHIDPLVFLEELEAADAVILEEQDDATGISVSSQALDEFWVRAWRVAADLGAKAGTFGPAEGLLEVTLLQPQILTEQIQKTLRQHLQLRCEFLHHLPESGRPRGQRA</sequence>
<accession>A0A9E7F8Q4</accession>
<dbReference type="OrthoDB" id="1974186at2759"/>
<name>A0A9E7F8Q4_9LILI</name>
<feature type="region of interest" description="Disordered" evidence="1">
    <location>
        <begin position="140"/>
        <end position="162"/>
    </location>
</feature>
<reference evidence="2" key="1">
    <citation type="submission" date="2022-05" db="EMBL/GenBank/DDBJ databases">
        <title>The Musa troglodytarum L. genome provides insights into the mechanism of non-climacteric behaviour and enrichment of carotenoids.</title>
        <authorList>
            <person name="Wang J."/>
        </authorList>
    </citation>
    <scope>NUCLEOTIDE SEQUENCE</scope>
    <source>
        <tissue evidence="2">Leaf</tissue>
    </source>
</reference>
<proteinExistence type="predicted"/>
<keyword evidence="3" id="KW-1185">Reference proteome</keyword>
<organism evidence="2 3">
    <name type="scientific">Musa troglodytarum</name>
    <name type="common">fe'i banana</name>
    <dbReference type="NCBI Taxonomy" id="320322"/>
    <lineage>
        <taxon>Eukaryota</taxon>
        <taxon>Viridiplantae</taxon>
        <taxon>Streptophyta</taxon>
        <taxon>Embryophyta</taxon>
        <taxon>Tracheophyta</taxon>
        <taxon>Spermatophyta</taxon>
        <taxon>Magnoliopsida</taxon>
        <taxon>Liliopsida</taxon>
        <taxon>Zingiberales</taxon>
        <taxon>Musaceae</taxon>
        <taxon>Musa</taxon>
    </lineage>
</organism>
<feature type="compositionally biased region" description="Polar residues" evidence="1">
    <location>
        <begin position="146"/>
        <end position="162"/>
    </location>
</feature>
<dbReference type="EMBL" id="CP097505">
    <property type="protein sequence ID" value="URD91990.1"/>
    <property type="molecule type" value="Genomic_DNA"/>
</dbReference>